<dbReference type="Pfam" id="PF06684">
    <property type="entry name" value="AA_synth"/>
    <property type="match status" value="1"/>
</dbReference>
<dbReference type="Gene3D" id="3.30.1330.110">
    <property type="entry name" value="BB2672"/>
    <property type="match status" value="1"/>
</dbReference>
<organism evidence="1 2">
    <name type="scientific">Marivita geojedonensis</name>
    <dbReference type="NCBI Taxonomy" id="1123756"/>
    <lineage>
        <taxon>Bacteria</taxon>
        <taxon>Pseudomonadati</taxon>
        <taxon>Pseudomonadota</taxon>
        <taxon>Alphaproteobacteria</taxon>
        <taxon>Rhodobacterales</taxon>
        <taxon>Roseobacteraceae</taxon>
        <taxon>Marivita</taxon>
    </lineage>
</organism>
<dbReference type="OrthoDB" id="9803312at2"/>
<dbReference type="EMBL" id="JFKC01000004">
    <property type="protein sequence ID" value="OSQ51603.1"/>
    <property type="molecule type" value="Genomic_DNA"/>
</dbReference>
<sequence length="183" mass="18967">MIVRKLLFQKETLHADELGRVSAPVTRAAAMAVVQNPFAGVDAEDLSDLFRIATDLGPDLAKDLVSMLPNPPVAYGKAALVGAAGAMEHGAAVLHPKLGAPVRAAIGGGKSLMPSNHKVGSLGDRIDLPLGHKDDPWAFDFIDTVTLCVADAPRANELVLCIGLSDGTRMHPRVGSGPASPAP</sequence>
<accession>A0A1X4NMI4</accession>
<proteinExistence type="predicted"/>
<protein>
    <submittedName>
        <fullName evidence="1">Peptide synthetase</fullName>
    </submittedName>
</protein>
<dbReference type="STRING" id="1123756.MGEO_06665"/>
<reference evidence="1 2" key="1">
    <citation type="submission" date="2014-03" db="EMBL/GenBank/DDBJ databases">
        <title>The draft genome sequence of Marivita geojedonensis KCTC 23882.</title>
        <authorList>
            <person name="Lai Q."/>
            <person name="Shao Z."/>
        </authorList>
    </citation>
    <scope>NUCLEOTIDE SEQUENCE [LARGE SCALE GENOMIC DNA]</scope>
    <source>
        <strain evidence="1 2">DPG-138</strain>
    </source>
</reference>
<keyword evidence="2" id="KW-1185">Reference proteome</keyword>
<dbReference type="Proteomes" id="UP000193926">
    <property type="component" value="Unassembled WGS sequence"/>
</dbReference>
<dbReference type="InterPro" id="IPR009569">
    <property type="entry name" value="AA_synth_put"/>
</dbReference>
<dbReference type="AlphaFoldDB" id="A0A1X4NMI4"/>
<dbReference type="InterPro" id="IPR035936">
    <property type="entry name" value="BB2672"/>
</dbReference>
<evidence type="ECO:0000313" key="2">
    <source>
        <dbReference type="Proteomes" id="UP000193926"/>
    </source>
</evidence>
<evidence type="ECO:0000313" key="1">
    <source>
        <dbReference type="EMBL" id="OSQ51603.1"/>
    </source>
</evidence>
<gene>
    <name evidence="1" type="ORF">MGEO_06665</name>
</gene>
<comment type="caution">
    <text evidence="1">The sequence shown here is derived from an EMBL/GenBank/DDBJ whole genome shotgun (WGS) entry which is preliminary data.</text>
</comment>
<name>A0A1X4NMI4_9RHOB</name>
<dbReference type="SUPFAM" id="SSF160519">
    <property type="entry name" value="BB2672-like"/>
    <property type="match status" value="1"/>
</dbReference>
<dbReference type="RefSeq" id="WP_085635957.1">
    <property type="nucleotide sequence ID" value="NZ_JFKC01000004.1"/>
</dbReference>